<reference evidence="10 12" key="2">
    <citation type="submission" date="2018-10" db="EMBL/GenBank/DDBJ databases">
        <title>Genome sequences of five Lactobacillus pentosus strains isolated from brines of traditionally fermented spanish-style green table olives and differences between them.</title>
        <authorList>
            <person name="Jimenez Diaz R."/>
        </authorList>
    </citation>
    <scope>NUCLEOTIDE SEQUENCE [LARGE SCALE GENOMIC DNA]</scope>
    <source>
        <strain evidence="10 12">IG10</strain>
    </source>
</reference>
<sequence length="284" mass="29796">MNIVWMLLPAIAWGVLPLIVSQLGGRPINQIFGTATGTLIASIVVQLIVHPAINVTSFIMAMIAGAFWIIGQLGQYTGYANVGVSKTMPISTGLQLVGTSLVGVFLFGEWGTTFAKLVGGLGVLLLVVGVIMTSIQDRQEAAGGNQRRTIVMLIVTTIGFIVFNAIPKALSASGIAIFLPESVGMMVAVVVYMLVSSQGRIVAERASWLNIIGGLVFSVASLTYIVSVSQNGVNTAFVVSQLSVVLSTLGGMAFLHEHKSRRELALTLSGLVLIVIGAVVTTLI</sequence>
<keyword evidence="3" id="KW-0813">Transport</keyword>
<keyword evidence="7 8" id="KW-0472">Membrane</keyword>
<feature type="transmembrane region" description="Helical" evidence="8">
    <location>
        <begin position="88"/>
        <end position="108"/>
    </location>
</feature>
<dbReference type="Pfam" id="PF06800">
    <property type="entry name" value="Sugar_transport"/>
    <property type="match status" value="1"/>
</dbReference>
<dbReference type="RefSeq" id="WP_105961610.1">
    <property type="nucleotide sequence ID" value="NZ_OZ061355.1"/>
</dbReference>
<keyword evidence="4 10" id="KW-0762">Sugar transport</keyword>
<name>A0ABD7INT8_LACPE</name>
<feature type="transmembrane region" description="Helical" evidence="8">
    <location>
        <begin position="264"/>
        <end position="283"/>
    </location>
</feature>
<evidence type="ECO:0000256" key="6">
    <source>
        <dbReference type="ARBA" id="ARBA00022989"/>
    </source>
</evidence>
<dbReference type="PANTHER" id="PTHR16119:SF17">
    <property type="entry name" value="TRANSMEMBRANE PROTEIN 144"/>
    <property type="match status" value="1"/>
</dbReference>
<evidence type="ECO:0000313" key="11">
    <source>
        <dbReference type="Proteomes" id="UP000238378"/>
    </source>
</evidence>
<feature type="transmembrane region" description="Helical" evidence="8">
    <location>
        <begin position="172"/>
        <end position="195"/>
    </location>
</feature>
<dbReference type="Gene3D" id="1.10.3730.20">
    <property type="match status" value="1"/>
</dbReference>
<dbReference type="InterPro" id="IPR037185">
    <property type="entry name" value="EmrE-like"/>
</dbReference>
<evidence type="ECO:0000256" key="3">
    <source>
        <dbReference type="ARBA" id="ARBA00022448"/>
    </source>
</evidence>
<feature type="transmembrane region" description="Helical" evidence="8">
    <location>
        <begin position="207"/>
        <end position="227"/>
    </location>
</feature>
<feature type="transmembrane region" description="Helical" evidence="8">
    <location>
        <begin position="31"/>
        <end position="49"/>
    </location>
</feature>
<feature type="transmembrane region" description="Helical" evidence="8">
    <location>
        <begin position="147"/>
        <end position="166"/>
    </location>
</feature>
<keyword evidence="11" id="KW-1185">Reference proteome</keyword>
<keyword evidence="5 8" id="KW-0812">Transmembrane</keyword>
<proteinExistence type="inferred from homology"/>
<dbReference type="PANTHER" id="PTHR16119">
    <property type="entry name" value="TRANSMEMBRANE PROTEIN 144"/>
    <property type="match status" value="1"/>
</dbReference>
<evidence type="ECO:0000313" key="12">
    <source>
        <dbReference type="Proteomes" id="UP000276249"/>
    </source>
</evidence>
<comment type="similarity">
    <text evidence="2">Belongs to the GRP transporter (TC 2.A.7.5) family.</text>
</comment>
<feature type="transmembrane region" description="Helical" evidence="8">
    <location>
        <begin position="114"/>
        <end position="135"/>
    </location>
</feature>
<dbReference type="Proteomes" id="UP000276249">
    <property type="component" value="Unassembled WGS sequence"/>
</dbReference>
<evidence type="ECO:0000256" key="7">
    <source>
        <dbReference type="ARBA" id="ARBA00023136"/>
    </source>
</evidence>
<comment type="subcellular location">
    <subcellularLocation>
        <location evidence="1">Cell membrane</location>
        <topology evidence="1">Multi-pass membrane protein</topology>
    </subcellularLocation>
</comment>
<organism evidence="10 12">
    <name type="scientific">Lactiplantibacillus pentosus</name>
    <name type="common">Lactobacillus pentosus</name>
    <dbReference type="NCBI Taxonomy" id="1589"/>
    <lineage>
        <taxon>Bacteria</taxon>
        <taxon>Bacillati</taxon>
        <taxon>Bacillota</taxon>
        <taxon>Bacilli</taxon>
        <taxon>Lactobacillales</taxon>
        <taxon>Lactobacillaceae</taxon>
        <taxon>Lactiplantibacillus</taxon>
    </lineage>
</organism>
<dbReference type="EMBL" id="PVOB01000200">
    <property type="protein sequence ID" value="PRO94041.1"/>
    <property type="molecule type" value="Genomic_DNA"/>
</dbReference>
<evidence type="ECO:0000256" key="8">
    <source>
        <dbReference type="SAM" id="Phobius"/>
    </source>
</evidence>
<feature type="transmembrane region" description="Helical" evidence="8">
    <location>
        <begin position="6"/>
        <end position="24"/>
    </location>
</feature>
<accession>A0ABD7INT8</accession>
<evidence type="ECO:0000313" key="10">
    <source>
        <dbReference type="EMBL" id="RMW46332.1"/>
    </source>
</evidence>
<keyword evidence="6 8" id="KW-1133">Transmembrane helix</keyword>
<evidence type="ECO:0000256" key="2">
    <source>
        <dbReference type="ARBA" id="ARBA00006117"/>
    </source>
</evidence>
<dbReference type="GO" id="GO:0005886">
    <property type="term" value="C:plasma membrane"/>
    <property type="evidence" value="ECO:0007669"/>
    <property type="project" value="UniProtKB-SubCell"/>
</dbReference>
<dbReference type="InterPro" id="IPR010651">
    <property type="entry name" value="Sugar_transport"/>
</dbReference>
<evidence type="ECO:0000256" key="5">
    <source>
        <dbReference type="ARBA" id="ARBA00022692"/>
    </source>
</evidence>
<evidence type="ECO:0000256" key="1">
    <source>
        <dbReference type="ARBA" id="ARBA00004651"/>
    </source>
</evidence>
<dbReference type="CDD" id="cd23110">
    <property type="entry name" value="GRP"/>
    <property type="match status" value="1"/>
</dbReference>
<feature type="transmembrane region" description="Helical" evidence="8">
    <location>
        <begin position="233"/>
        <end position="255"/>
    </location>
</feature>
<dbReference type="AlphaFoldDB" id="A0ABD7INT8"/>
<dbReference type="SUPFAM" id="SSF103481">
    <property type="entry name" value="Multidrug resistance efflux transporter EmrE"/>
    <property type="match status" value="2"/>
</dbReference>
<gene>
    <name evidence="9" type="ORF">C6Y08_12015</name>
    <name evidence="10" type="ORF">D6U18_10255</name>
</gene>
<comment type="caution">
    <text evidence="10">The sequence shown here is derived from an EMBL/GenBank/DDBJ whole genome shotgun (WGS) entry which is preliminary data.</text>
</comment>
<dbReference type="EMBL" id="RDCJ01000096">
    <property type="protein sequence ID" value="RMW46332.1"/>
    <property type="molecule type" value="Genomic_DNA"/>
</dbReference>
<evidence type="ECO:0000313" key="9">
    <source>
        <dbReference type="EMBL" id="PRO94041.1"/>
    </source>
</evidence>
<reference evidence="9 11" key="1">
    <citation type="submission" date="2018-03" db="EMBL/GenBank/DDBJ databases">
        <title>Draft Genome Sequences of six Lactobacillus pentosus Strains Isolated from Brines of Traditionally Fermented Spanish-Style Green Table Olives.</title>
        <authorList>
            <person name="Calero-Delgado B."/>
            <person name="Martin-Platero A.M."/>
            <person name="Perez-Pulido A.J."/>
            <person name="Benitez-Cabello A."/>
            <person name="Casimiro-Soriguer C.S."/>
            <person name="Martinez-Bueno M."/>
            <person name="Arroyo-Lopez F.N."/>
            <person name="Rodriguez-Gomez F."/>
            <person name="Bautista-Gallego J."/>
            <person name="Garrido-Fernandez A."/>
            <person name="Jimenez-Diaz R."/>
        </authorList>
    </citation>
    <scope>NUCLEOTIDE SEQUENCE [LARGE SCALE GENOMIC DNA]</scope>
    <source>
        <strain evidence="9 11">IG2</strain>
    </source>
</reference>
<dbReference type="Proteomes" id="UP000238378">
    <property type="component" value="Unassembled WGS sequence"/>
</dbReference>
<evidence type="ECO:0000256" key="4">
    <source>
        <dbReference type="ARBA" id="ARBA00022597"/>
    </source>
</evidence>
<protein>
    <submittedName>
        <fullName evidence="10">Sugar transporter</fullName>
    </submittedName>
</protein>
<feature type="transmembrane region" description="Helical" evidence="8">
    <location>
        <begin position="55"/>
        <end position="76"/>
    </location>
</feature>